<dbReference type="GO" id="GO:0015697">
    <property type="term" value="P:quaternary ammonium group transport"/>
    <property type="evidence" value="ECO:0007669"/>
    <property type="project" value="UniProtKB-ARBA"/>
</dbReference>
<dbReference type="PROSITE" id="PS50893">
    <property type="entry name" value="ABC_TRANSPORTER_2"/>
    <property type="match status" value="1"/>
</dbReference>
<keyword evidence="3" id="KW-0547">Nucleotide-binding</keyword>
<dbReference type="PANTHER" id="PTHR43117:SF4">
    <property type="entry name" value="OSMOPROTECTANT IMPORT ATP-BINDING PROTEIN OSMV"/>
    <property type="match status" value="1"/>
</dbReference>
<proteinExistence type="inferred from homology"/>
<protein>
    <submittedName>
        <fullName evidence="6">ABC transporter, ATP-binding protein (Cluster 13, osmolytes)</fullName>
    </submittedName>
</protein>
<dbReference type="PANTHER" id="PTHR43117">
    <property type="entry name" value="OSMOPROTECTANT IMPORT ATP-BINDING PROTEIN OSMV"/>
    <property type="match status" value="1"/>
</dbReference>
<evidence type="ECO:0000259" key="5">
    <source>
        <dbReference type="PROSITE" id="PS50893"/>
    </source>
</evidence>
<dbReference type="PROSITE" id="PS00211">
    <property type="entry name" value="ABC_TRANSPORTER_1"/>
    <property type="match status" value="1"/>
</dbReference>
<dbReference type="InterPro" id="IPR017871">
    <property type="entry name" value="ABC_transporter-like_CS"/>
</dbReference>
<dbReference type="GO" id="GO:0005524">
    <property type="term" value="F:ATP binding"/>
    <property type="evidence" value="ECO:0007669"/>
    <property type="project" value="UniProtKB-KW"/>
</dbReference>
<comment type="similarity">
    <text evidence="1">Belongs to the ABC transporter superfamily.</text>
</comment>
<gene>
    <name evidence="6" type="ORF">AVDCRST_MAG74-520</name>
</gene>
<keyword evidence="4 6" id="KW-0067">ATP-binding</keyword>
<sequence length="257" mass="28353">MAEESPIIVEFRGAGFEIGAAKILDDINLQIHKGEILILLGESGCGKTTTLKLVNRLIEPTTGEVTVEGRATTEWNPINLRRRIGYVLQEAGLFPHFSVAENVALVPDLENWDAAQKRERTAEMLELVGLNPQKFANRFPHELSGGQRQRVGVARALAANPELLLLDEPFGALDAITRVKLQKEFAALVKNLGKTAVFVTHDLHEAFVLGTRICLMDKGRIVLNDVPENFRQSDLPLAQAYLETISTEESLAADGHR</sequence>
<evidence type="ECO:0000256" key="2">
    <source>
        <dbReference type="ARBA" id="ARBA00022448"/>
    </source>
</evidence>
<evidence type="ECO:0000313" key="6">
    <source>
        <dbReference type="EMBL" id="CAA9383172.1"/>
    </source>
</evidence>
<evidence type="ECO:0000256" key="4">
    <source>
        <dbReference type="ARBA" id="ARBA00022840"/>
    </source>
</evidence>
<feature type="domain" description="ABC transporter" evidence="5">
    <location>
        <begin position="9"/>
        <end position="243"/>
    </location>
</feature>
<dbReference type="AlphaFoldDB" id="A0A6J4NES4"/>
<accession>A0A6J4NES4</accession>
<dbReference type="InterPro" id="IPR027417">
    <property type="entry name" value="P-loop_NTPase"/>
</dbReference>
<dbReference type="SMART" id="SM00382">
    <property type="entry name" value="AAA"/>
    <property type="match status" value="1"/>
</dbReference>
<dbReference type="FunFam" id="3.40.50.300:FF:000425">
    <property type="entry name" value="Probable ABC transporter, ATP-binding subunit"/>
    <property type="match status" value="1"/>
</dbReference>
<name>A0A6J4NES4_9BACT</name>
<dbReference type="SUPFAM" id="SSF52540">
    <property type="entry name" value="P-loop containing nucleoside triphosphate hydrolases"/>
    <property type="match status" value="1"/>
</dbReference>
<dbReference type="GO" id="GO:0016887">
    <property type="term" value="F:ATP hydrolysis activity"/>
    <property type="evidence" value="ECO:0007669"/>
    <property type="project" value="InterPro"/>
</dbReference>
<keyword evidence="2" id="KW-0813">Transport</keyword>
<dbReference type="InterPro" id="IPR003593">
    <property type="entry name" value="AAA+_ATPase"/>
</dbReference>
<evidence type="ECO:0000256" key="3">
    <source>
        <dbReference type="ARBA" id="ARBA00022741"/>
    </source>
</evidence>
<reference evidence="6" key="1">
    <citation type="submission" date="2020-02" db="EMBL/GenBank/DDBJ databases">
        <authorList>
            <person name="Meier V. D."/>
        </authorList>
    </citation>
    <scope>NUCLEOTIDE SEQUENCE</scope>
    <source>
        <strain evidence="6">AVDCRST_MAG74</strain>
    </source>
</reference>
<dbReference type="InterPro" id="IPR003439">
    <property type="entry name" value="ABC_transporter-like_ATP-bd"/>
</dbReference>
<organism evidence="6">
    <name type="scientific">uncultured Pyrinomonadaceae bacterium</name>
    <dbReference type="NCBI Taxonomy" id="2283094"/>
    <lineage>
        <taxon>Bacteria</taxon>
        <taxon>Pseudomonadati</taxon>
        <taxon>Acidobacteriota</taxon>
        <taxon>Blastocatellia</taxon>
        <taxon>Blastocatellales</taxon>
        <taxon>Pyrinomonadaceae</taxon>
        <taxon>environmental samples</taxon>
    </lineage>
</organism>
<dbReference type="Pfam" id="PF00005">
    <property type="entry name" value="ABC_tran"/>
    <property type="match status" value="1"/>
</dbReference>
<dbReference type="EMBL" id="CADCUR010000039">
    <property type="protein sequence ID" value="CAA9383172.1"/>
    <property type="molecule type" value="Genomic_DNA"/>
</dbReference>
<dbReference type="Gene3D" id="3.40.50.300">
    <property type="entry name" value="P-loop containing nucleotide triphosphate hydrolases"/>
    <property type="match status" value="1"/>
</dbReference>
<evidence type="ECO:0000256" key="1">
    <source>
        <dbReference type="ARBA" id="ARBA00005417"/>
    </source>
</evidence>